<name>A0A6A5KAX4_9PLEO</name>
<accession>A0A6A5KAX4</accession>
<feature type="region of interest" description="Disordered" evidence="1">
    <location>
        <begin position="29"/>
        <end position="91"/>
    </location>
</feature>
<evidence type="ECO:0000256" key="1">
    <source>
        <dbReference type="SAM" id="MobiDB-lite"/>
    </source>
</evidence>
<evidence type="ECO:0000313" key="2">
    <source>
        <dbReference type="EMBL" id="KAF1833126.1"/>
    </source>
</evidence>
<organism evidence="2 3">
    <name type="scientific">Decorospora gaudefroyi</name>
    <dbReference type="NCBI Taxonomy" id="184978"/>
    <lineage>
        <taxon>Eukaryota</taxon>
        <taxon>Fungi</taxon>
        <taxon>Dikarya</taxon>
        <taxon>Ascomycota</taxon>
        <taxon>Pezizomycotina</taxon>
        <taxon>Dothideomycetes</taxon>
        <taxon>Pleosporomycetidae</taxon>
        <taxon>Pleosporales</taxon>
        <taxon>Pleosporineae</taxon>
        <taxon>Pleosporaceae</taxon>
        <taxon>Decorospora</taxon>
    </lineage>
</organism>
<proteinExistence type="predicted"/>
<protein>
    <submittedName>
        <fullName evidence="2">Uncharacterized protein</fullName>
    </submittedName>
</protein>
<gene>
    <name evidence="2" type="ORF">BDW02DRAFT_631453</name>
</gene>
<feature type="compositionally biased region" description="Basic and acidic residues" evidence="1">
    <location>
        <begin position="29"/>
        <end position="39"/>
    </location>
</feature>
<reference evidence="2" key="1">
    <citation type="submission" date="2020-01" db="EMBL/GenBank/DDBJ databases">
        <authorList>
            <consortium name="DOE Joint Genome Institute"/>
            <person name="Haridas S."/>
            <person name="Albert R."/>
            <person name="Binder M."/>
            <person name="Bloem J."/>
            <person name="Labutti K."/>
            <person name="Salamov A."/>
            <person name="Andreopoulos B."/>
            <person name="Baker S.E."/>
            <person name="Barry K."/>
            <person name="Bills G."/>
            <person name="Bluhm B.H."/>
            <person name="Cannon C."/>
            <person name="Castanera R."/>
            <person name="Culley D.E."/>
            <person name="Daum C."/>
            <person name="Ezra D."/>
            <person name="Gonzalez J.B."/>
            <person name="Henrissat B."/>
            <person name="Kuo A."/>
            <person name="Liang C."/>
            <person name="Lipzen A."/>
            <person name="Lutzoni F."/>
            <person name="Magnuson J."/>
            <person name="Mondo S."/>
            <person name="Nolan M."/>
            <person name="Ohm R."/>
            <person name="Pangilinan J."/>
            <person name="Park H.-J."/>
            <person name="Ramirez L."/>
            <person name="Alfaro M."/>
            <person name="Sun H."/>
            <person name="Tritt A."/>
            <person name="Yoshinaga Y."/>
            <person name="Zwiers L.-H."/>
            <person name="Turgeon B.G."/>
            <person name="Goodwin S.B."/>
            <person name="Spatafora J.W."/>
            <person name="Crous P.W."/>
            <person name="Grigoriev I.V."/>
        </authorList>
    </citation>
    <scope>NUCLEOTIDE SEQUENCE</scope>
    <source>
        <strain evidence="2">P77</strain>
    </source>
</reference>
<feature type="compositionally biased region" description="Basic and acidic residues" evidence="1">
    <location>
        <begin position="47"/>
        <end position="64"/>
    </location>
</feature>
<dbReference type="EMBL" id="ML975324">
    <property type="protein sequence ID" value="KAF1833126.1"/>
    <property type="molecule type" value="Genomic_DNA"/>
</dbReference>
<dbReference type="AlphaFoldDB" id="A0A6A5KAX4"/>
<dbReference type="Proteomes" id="UP000800040">
    <property type="component" value="Unassembled WGS sequence"/>
</dbReference>
<feature type="non-terminal residue" evidence="2">
    <location>
        <position position="1"/>
    </location>
</feature>
<evidence type="ECO:0000313" key="3">
    <source>
        <dbReference type="Proteomes" id="UP000800040"/>
    </source>
</evidence>
<feature type="region of interest" description="Disordered" evidence="1">
    <location>
        <begin position="116"/>
        <end position="139"/>
    </location>
</feature>
<sequence>GIPVPSLPGCQEDHHHAARRQHLLRHDLLQREGGRRDLQRPSGSVLRQDRRAAQHRRLAPDELQKGPPRLGPFAGRRGVPCGNDTGRSTARTRCGGVWSLQEDAALPRSYPGPLVAERCWRDPPRGHRASQRRSAGGST</sequence>
<keyword evidence="3" id="KW-1185">Reference proteome</keyword>